<dbReference type="SUPFAM" id="SSF75005">
    <property type="entry name" value="Arabinanase/levansucrase/invertase"/>
    <property type="match status" value="1"/>
</dbReference>
<dbReference type="InterPro" id="IPR001362">
    <property type="entry name" value="Glyco_hydro_32"/>
</dbReference>
<evidence type="ECO:0000259" key="6">
    <source>
        <dbReference type="Pfam" id="PF08244"/>
    </source>
</evidence>
<dbReference type="InterPro" id="IPR013320">
    <property type="entry name" value="ConA-like_dom_sf"/>
</dbReference>
<dbReference type="CDD" id="cd18622">
    <property type="entry name" value="GH32_Inu-like"/>
    <property type="match status" value="1"/>
</dbReference>
<dbReference type="SUPFAM" id="SSF49899">
    <property type="entry name" value="Concanavalin A-like lectins/glucanases"/>
    <property type="match status" value="1"/>
</dbReference>
<evidence type="ECO:0000313" key="8">
    <source>
        <dbReference type="Proteomes" id="UP000249082"/>
    </source>
</evidence>
<dbReference type="GO" id="GO:0004575">
    <property type="term" value="F:sucrose alpha-glucosidase activity"/>
    <property type="evidence" value="ECO:0007669"/>
    <property type="project" value="TreeGrafter"/>
</dbReference>
<sequence>MNDPNGLVYYDGEYHLFFQYNPHGDRWGHISWGHAVSRDLVNWQELPVAIPETEVMAFSGSAVIDWKNSSGFGKDGKPAMVAIYTGFDPKTRNQSQFVAYSNDRGRTFTPFGKVLDIGSTEFRDPKVFWHEPTQRWVMVVAKATEKKASIYSSADLKDWQHESDFGPTPSSRGINWECPDLFELPVEGGKAGEKKWVLSVSQGNDAPNGSGGQWFVGSFDGHRFSLEPGWTDAPVWTDQGADFYASASWNGVPDGRRVWIGWATNLRYAHAIPTYPARGLMTVARTLSLRREGTAWRLAQAPVRELEKYRGAVHRVTNLKVTQEPKALPLGESLDMRLTLDPMMAQQVALNLTDVKGYQLVIGYTPATREIFIDRTRSGPHVHDAFAGRHIAVLPPGEREISFRLIVDRSIVELYAEGGTRTITDRFFRGEGALTWSVSALGGEAMIRSLEAWPIEIKRPLPQQ</sequence>
<dbReference type="Proteomes" id="UP000249082">
    <property type="component" value="Unassembled WGS sequence"/>
</dbReference>
<dbReference type="InterPro" id="IPR013148">
    <property type="entry name" value="Glyco_hydro_32_N"/>
</dbReference>
<dbReference type="InterPro" id="IPR013189">
    <property type="entry name" value="Glyco_hydro_32_C"/>
</dbReference>
<reference evidence="7 8" key="1">
    <citation type="submission" date="2017-08" db="EMBL/GenBank/DDBJ databases">
        <title>Infants hospitalized years apart are colonized by the same room-sourced microbial strains.</title>
        <authorList>
            <person name="Brooks B."/>
            <person name="Olm M.R."/>
            <person name="Firek B.A."/>
            <person name="Baker R."/>
            <person name="Thomas B.C."/>
            <person name="Morowitz M.J."/>
            <person name="Banfield J.F."/>
        </authorList>
    </citation>
    <scope>NUCLEOTIDE SEQUENCE [LARGE SCALE GENOMIC DNA]</scope>
    <source>
        <strain evidence="7">S2_005_002_R2_33</strain>
    </source>
</reference>
<name>A0A2W5R2J4_9SPHN</name>
<evidence type="ECO:0000256" key="4">
    <source>
        <dbReference type="RuleBase" id="RU362110"/>
    </source>
</evidence>
<dbReference type="Gene3D" id="2.60.120.560">
    <property type="entry name" value="Exo-inulinase, domain 1"/>
    <property type="match status" value="1"/>
</dbReference>
<evidence type="ECO:0000256" key="2">
    <source>
        <dbReference type="ARBA" id="ARBA00022801"/>
    </source>
</evidence>
<comment type="similarity">
    <text evidence="1 4">Belongs to the glycosyl hydrolase 32 family.</text>
</comment>
<dbReference type="AlphaFoldDB" id="A0A2W5R2J4"/>
<accession>A0A2W5R2J4</accession>
<dbReference type="InterPro" id="IPR023296">
    <property type="entry name" value="Glyco_hydro_beta-prop_sf"/>
</dbReference>
<dbReference type="SMART" id="SM00640">
    <property type="entry name" value="Glyco_32"/>
    <property type="match status" value="1"/>
</dbReference>
<dbReference type="PANTHER" id="PTHR42800">
    <property type="entry name" value="EXOINULINASE INUD (AFU_ORTHOLOGUE AFUA_5G00480)"/>
    <property type="match status" value="1"/>
</dbReference>
<keyword evidence="3 4" id="KW-0326">Glycosidase</keyword>
<feature type="domain" description="Glycosyl hydrolase family 32 C-terminal" evidence="6">
    <location>
        <begin position="305"/>
        <end position="454"/>
    </location>
</feature>
<dbReference type="Pfam" id="PF08244">
    <property type="entry name" value="Glyco_hydro_32C"/>
    <property type="match status" value="1"/>
</dbReference>
<protein>
    <submittedName>
        <fullName evidence="7">Glycoside hydrolase family 32 protein</fullName>
    </submittedName>
</protein>
<evidence type="ECO:0000259" key="5">
    <source>
        <dbReference type="Pfam" id="PF00251"/>
    </source>
</evidence>
<dbReference type="GO" id="GO:0005737">
    <property type="term" value="C:cytoplasm"/>
    <property type="evidence" value="ECO:0007669"/>
    <property type="project" value="TreeGrafter"/>
</dbReference>
<evidence type="ECO:0000256" key="3">
    <source>
        <dbReference type="ARBA" id="ARBA00023295"/>
    </source>
</evidence>
<feature type="domain" description="Glycosyl hydrolase family 32 N-terminal" evidence="5">
    <location>
        <begin position="1"/>
        <end position="302"/>
    </location>
</feature>
<evidence type="ECO:0000256" key="1">
    <source>
        <dbReference type="ARBA" id="ARBA00009902"/>
    </source>
</evidence>
<comment type="caution">
    <text evidence="7">The sequence shown here is derived from an EMBL/GenBank/DDBJ whole genome shotgun (WGS) entry which is preliminary data.</text>
</comment>
<evidence type="ECO:0000313" key="7">
    <source>
        <dbReference type="EMBL" id="PZQ57700.1"/>
    </source>
</evidence>
<keyword evidence="2 4" id="KW-0378">Hydrolase</keyword>
<dbReference type="Gene3D" id="2.115.10.20">
    <property type="entry name" value="Glycosyl hydrolase domain, family 43"/>
    <property type="match status" value="1"/>
</dbReference>
<dbReference type="Pfam" id="PF00251">
    <property type="entry name" value="Glyco_hydro_32N"/>
    <property type="match status" value="1"/>
</dbReference>
<proteinExistence type="inferred from homology"/>
<dbReference type="PANTHER" id="PTHR42800:SF1">
    <property type="entry name" value="EXOINULINASE INUD (AFU_ORTHOLOGUE AFUA_5G00480)"/>
    <property type="match status" value="1"/>
</dbReference>
<dbReference type="EMBL" id="QFPX01000001">
    <property type="protein sequence ID" value="PZQ57700.1"/>
    <property type="molecule type" value="Genomic_DNA"/>
</dbReference>
<organism evidence="7 8">
    <name type="scientific">Novosphingobium pentaromativorans</name>
    <dbReference type="NCBI Taxonomy" id="205844"/>
    <lineage>
        <taxon>Bacteria</taxon>
        <taxon>Pseudomonadati</taxon>
        <taxon>Pseudomonadota</taxon>
        <taxon>Alphaproteobacteria</taxon>
        <taxon>Sphingomonadales</taxon>
        <taxon>Sphingomonadaceae</taxon>
        <taxon>Novosphingobium</taxon>
    </lineage>
</organism>
<dbReference type="GO" id="GO:0005987">
    <property type="term" value="P:sucrose catabolic process"/>
    <property type="evidence" value="ECO:0007669"/>
    <property type="project" value="TreeGrafter"/>
</dbReference>
<gene>
    <name evidence="7" type="ORF">DI555_00225</name>
</gene>